<organism evidence="11 12">
    <name type="scientific">Caenorhabditis bovis</name>
    <dbReference type="NCBI Taxonomy" id="2654633"/>
    <lineage>
        <taxon>Eukaryota</taxon>
        <taxon>Metazoa</taxon>
        <taxon>Ecdysozoa</taxon>
        <taxon>Nematoda</taxon>
        <taxon>Chromadorea</taxon>
        <taxon>Rhabditida</taxon>
        <taxon>Rhabditina</taxon>
        <taxon>Rhabditomorpha</taxon>
        <taxon>Rhabditoidea</taxon>
        <taxon>Rhabditidae</taxon>
        <taxon>Peloderinae</taxon>
        <taxon>Caenorhabditis</taxon>
    </lineage>
</organism>
<evidence type="ECO:0000256" key="4">
    <source>
        <dbReference type="ARBA" id="ARBA00022853"/>
    </source>
</evidence>
<keyword evidence="8" id="KW-0539">Nucleus</keyword>
<sequence>MAKDQQALKQELADWIKKKKEYVDTLEILETQIYNFEGSYLEDTADYGNVVKGWNAFANAVPPSKSNRPEKKGGKKFRDEDRLFSRSSTTSPYARNLAAQAQGPTQSTSTNGFTNKDIYTKDEQSEKDDDNASVSSRDSKPAKRRKY</sequence>
<dbReference type="PANTHER" id="PTHR13476">
    <property type="entry name" value="CHROMATIN MODIFICATION-RELATED PROTEIN MEAF6"/>
    <property type="match status" value="1"/>
</dbReference>
<keyword evidence="7 9" id="KW-0804">Transcription</keyword>
<evidence type="ECO:0000256" key="8">
    <source>
        <dbReference type="ARBA" id="ARBA00023242"/>
    </source>
</evidence>
<keyword evidence="5 9" id="KW-0805">Transcription regulation</keyword>
<dbReference type="GO" id="GO:0005634">
    <property type="term" value="C:nucleus"/>
    <property type="evidence" value="ECO:0007669"/>
    <property type="project" value="UniProtKB-SubCell"/>
</dbReference>
<evidence type="ECO:0000313" key="11">
    <source>
        <dbReference type="EMBL" id="CAB3407843.1"/>
    </source>
</evidence>
<evidence type="ECO:0000256" key="3">
    <source>
        <dbReference type="ARBA" id="ARBA00019141"/>
    </source>
</evidence>
<gene>
    <name evidence="11" type="ORF">CBOVIS_LOCUS9705</name>
</gene>
<evidence type="ECO:0000256" key="9">
    <source>
        <dbReference type="RuleBase" id="RU368022"/>
    </source>
</evidence>
<evidence type="ECO:0000256" key="5">
    <source>
        <dbReference type="ARBA" id="ARBA00023015"/>
    </source>
</evidence>
<name>A0A8S1F270_9PELO</name>
<evidence type="ECO:0000256" key="7">
    <source>
        <dbReference type="ARBA" id="ARBA00023163"/>
    </source>
</evidence>
<dbReference type="OrthoDB" id="440324at2759"/>
<evidence type="ECO:0000256" key="1">
    <source>
        <dbReference type="ARBA" id="ARBA00004123"/>
    </source>
</evidence>
<reference evidence="11 12" key="1">
    <citation type="submission" date="2020-04" db="EMBL/GenBank/DDBJ databases">
        <authorList>
            <person name="Laetsch R D."/>
            <person name="Stevens L."/>
            <person name="Kumar S."/>
            <person name="Blaxter L. M."/>
        </authorList>
    </citation>
    <scope>NUCLEOTIDE SEQUENCE [LARGE SCALE GENOMIC DNA]</scope>
</reference>
<keyword evidence="6" id="KW-0175">Coiled coil</keyword>
<protein>
    <recommendedName>
        <fullName evidence="3">Chromatin modification-related protein MEAF6</fullName>
    </recommendedName>
</protein>
<feature type="compositionally biased region" description="Polar residues" evidence="10">
    <location>
        <begin position="102"/>
        <end position="114"/>
    </location>
</feature>
<comment type="similarity">
    <text evidence="2 9">Belongs to the EAF6 family.</text>
</comment>
<feature type="region of interest" description="Disordered" evidence="10">
    <location>
        <begin position="58"/>
        <end position="147"/>
    </location>
</feature>
<dbReference type="GO" id="GO:0006325">
    <property type="term" value="P:chromatin organization"/>
    <property type="evidence" value="ECO:0007669"/>
    <property type="project" value="UniProtKB-KW"/>
</dbReference>
<keyword evidence="12" id="KW-1185">Reference proteome</keyword>
<comment type="caution">
    <text evidence="11">The sequence shown here is derived from an EMBL/GenBank/DDBJ whole genome shotgun (WGS) entry which is preliminary data.</text>
</comment>
<dbReference type="AlphaFoldDB" id="A0A8S1F270"/>
<evidence type="ECO:0000256" key="10">
    <source>
        <dbReference type="SAM" id="MobiDB-lite"/>
    </source>
</evidence>
<dbReference type="Proteomes" id="UP000494206">
    <property type="component" value="Unassembled WGS sequence"/>
</dbReference>
<accession>A0A8S1F270</accession>
<keyword evidence="4" id="KW-0156">Chromatin regulator</keyword>
<proteinExistence type="inferred from homology"/>
<evidence type="ECO:0000256" key="6">
    <source>
        <dbReference type="ARBA" id="ARBA00023054"/>
    </source>
</evidence>
<dbReference type="InterPro" id="IPR015418">
    <property type="entry name" value="Eaf6"/>
</dbReference>
<dbReference type="GO" id="GO:0000123">
    <property type="term" value="C:histone acetyltransferase complex"/>
    <property type="evidence" value="ECO:0007669"/>
    <property type="project" value="InterPro"/>
</dbReference>
<comment type="subcellular location">
    <subcellularLocation>
        <location evidence="1">Nucleus</location>
    </subcellularLocation>
</comment>
<evidence type="ECO:0000256" key="2">
    <source>
        <dbReference type="ARBA" id="ARBA00010916"/>
    </source>
</evidence>
<dbReference type="Pfam" id="PF09340">
    <property type="entry name" value="NuA4"/>
    <property type="match status" value="1"/>
</dbReference>
<evidence type="ECO:0000313" key="12">
    <source>
        <dbReference type="Proteomes" id="UP000494206"/>
    </source>
</evidence>
<feature type="compositionally biased region" description="Basic and acidic residues" evidence="10">
    <location>
        <begin position="67"/>
        <end position="84"/>
    </location>
</feature>
<dbReference type="EMBL" id="CADEPM010000006">
    <property type="protein sequence ID" value="CAB3407843.1"/>
    <property type="molecule type" value="Genomic_DNA"/>
</dbReference>